<keyword evidence="4" id="KW-1185">Reference proteome</keyword>
<evidence type="ECO:0000256" key="1">
    <source>
        <dbReference type="ARBA" id="ARBA00023125"/>
    </source>
</evidence>
<sequence length="185" mass="20749">MDERLTKSDWIDHGLQTLANRGPGALKIGAMAAELNVSRGSFYWHFRDIADFRSQLLESWKDWTTQRIIRELEADHDDPDRLKSLLSRAFAGEPKTDRSIRSLDKALRAWAIDDDNVAAVVASVDADRMAYISKLLEETGVESQKSAHRAAFLYWAYLGQPIVMDAGLSSSTAAAIDDICDLFMK</sequence>
<evidence type="ECO:0000313" key="4">
    <source>
        <dbReference type="Proteomes" id="UP000241444"/>
    </source>
</evidence>
<accession>A0A2P7BPY4</accession>
<dbReference type="EMBL" id="PGGO01000008">
    <property type="protein sequence ID" value="PSH68485.1"/>
    <property type="molecule type" value="Genomic_DNA"/>
</dbReference>
<proteinExistence type="predicted"/>
<dbReference type="Pfam" id="PF00440">
    <property type="entry name" value="TetR_N"/>
    <property type="match status" value="1"/>
</dbReference>
<dbReference type="InterPro" id="IPR009057">
    <property type="entry name" value="Homeodomain-like_sf"/>
</dbReference>
<dbReference type="InterPro" id="IPR001647">
    <property type="entry name" value="HTH_TetR"/>
</dbReference>
<feature type="domain" description="HTH tetR-type" evidence="2">
    <location>
        <begin position="12"/>
        <end position="51"/>
    </location>
</feature>
<evidence type="ECO:0000259" key="2">
    <source>
        <dbReference type="Pfam" id="PF00440"/>
    </source>
</evidence>
<evidence type="ECO:0000313" key="3">
    <source>
        <dbReference type="EMBL" id="PSH68485.1"/>
    </source>
</evidence>
<dbReference type="Gene3D" id="1.10.357.10">
    <property type="entry name" value="Tetracycline Repressor, domain 2"/>
    <property type="match status" value="1"/>
</dbReference>
<comment type="caution">
    <text evidence="3">The sequence shown here is derived from an EMBL/GenBank/DDBJ whole genome shotgun (WGS) entry which is preliminary data.</text>
</comment>
<dbReference type="AlphaFoldDB" id="A0A2P7BPY4"/>
<dbReference type="Proteomes" id="UP000241444">
    <property type="component" value="Unassembled WGS sequence"/>
</dbReference>
<name>A0A2P7BPY4_9HYPH</name>
<reference evidence="4" key="1">
    <citation type="submission" date="2017-11" db="EMBL/GenBank/DDBJ databases">
        <authorList>
            <person name="Kuznetsova I."/>
            <person name="Sazanova A."/>
            <person name="Chirak E."/>
            <person name="Safronova V."/>
            <person name="Willems A."/>
        </authorList>
    </citation>
    <scope>NUCLEOTIDE SEQUENCE [LARGE SCALE GENOMIC DNA]</scope>
    <source>
        <strain evidence="4">STM 196</strain>
    </source>
</reference>
<keyword evidence="1" id="KW-0238">DNA-binding</keyword>
<organism evidence="3 4">
    <name type="scientific">Phyllobacterium brassicacearum</name>
    <dbReference type="NCBI Taxonomy" id="314235"/>
    <lineage>
        <taxon>Bacteria</taxon>
        <taxon>Pseudomonadati</taxon>
        <taxon>Pseudomonadota</taxon>
        <taxon>Alphaproteobacteria</taxon>
        <taxon>Hyphomicrobiales</taxon>
        <taxon>Phyllobacteriaceae</taxon>
        <taxon>Phyllobacterium</taxon>
    </lineage>
</organism>
<dbReference type="GO" id="GO:0003677">
    <property type="term" value="F:DNA binding"/>
    <property type="evidence" value="ECO:0007669"/>
    <property type="project" value="UniProtKB-KW"/>
</dbReference>
<dbReference type="OrthoDB" id="3218408at2"/>
<protein>
    <submittedName>
        <fullName evidence="3">TetR/AcrR family transcriptional regulator</fullName>
    </submittedName>
</protein>
<gene>
    <name evidence="3" type="ORF">CU102_11950</name>
</gene>
<dbReference type="SUPFAM" id="SSF46689">
    <property type="entry name" value="Homeodomain-like"/>
    <property type="match status" value="1"/>
</dbReference>